<feature type="compositionally biased region" description="Polar residues" evidence="5">
    <location>
        <begin position="1"/>
        <end position="20"/>
    </location>
</feature>
<evidence type="ECO:0000256" key="2">
    <source>
        <dbReference type="ARBA" id="ARBA00022692"/>
    </source>
</evidence>
<feature type="transmembrane region" description="Helical" evidence="6">
    <location>
        <begin position="197"/>
        <end position="218"/>
    </location>
</feature>
<keyword evidence="3 6" id="KW-1133">Transmembrane helix</keyword>
<dbReference type="AlphaFoldDB" id="A0A165BLP9"/>
<dbReference type="GO" id="GO:0022857">
    <property type="term" value="F:transmembrane transporter activity"/>
    <property type="evidence" value="ECO:0007669"/>
    <property type="project" value="InterPro"/>
</dbReference>
<dbReference type="CDD" id="cd17323">
    <property type="entry name" value="MFS_Tpo1_MDR_like"/>
    <property type="match status" value="1"/>
</dbReference>
<feature type="transmembrane region" description="Helical" evidence="6">
    <location>
        <begin position="471"/>
        <end position="496"/>
    </location>
</feature>
<dbReference type="PROSITE" id="PS50850">
    <property type="entry name" value="MFS"/>
    <property type="match status" value="1"/>
</dbReference>
<evidence type="ECO:0000256" key="5">
    <source>
        <dbReference type="SAM" id="MobiDB-lite"/>
    </source>
</evidence>
<dbReference type="SUPFAM" id="SSF103473">
    <property type="entry name" value="MFS general substrate transporter"/>
    <property type="match status" value="1"/>
</dbReference>
<feature type="transmembrane region" description="Helical" evidence="6">
    <location>
        <begin position="368"/>
        <end position="393"/>
    </location>
</feature>
<feature type="domain" description="Major facilitator superfamily (MFS) profile" evidence="7">
    <location>
        <begin position="103"/>
        <end position="562"/>
    </location>
</feature>
<dbReference type="PANTHER" id="PTHR23502">
    <property type="entry name" value="MAJOR FACILITATOR SUPERFAMILY"/>
    <property type="match status" value="1"/>
</dbReference>
<feature type="transmembrane region" description="Helical" evidence="6">
    <location>
        <begin position="414"/>
        <end position="434"/>
    </location>
</feature>
<keyword evidence="9" id="KW-1185">Reference proteome</keyword>
<sequence>MQPLSQSSSPIAATRSNPTSALPRVEEEGVAGSSSSEPVADSHSPTITANSDEEEPLAESEVQSEFVREAYGPHPGEKGWDFYEVTIPEGDPEHPRSWSRPYRWYLTMLGAFLVLNATFASSIPEGIIYDMMDYFTFSEEVATLTIALFVAGYCVGPLLWGPLSEQFGRRIIFIITFVIYVCFQVGCALSRNTASILVFRFLGGTFAAAPLSNSGALLSDIWDAGTRGEAMAFFTLAPFAGPTLGPIVSGFMSVSGVSWRWVYWLLTFFSGACLILIVFTLPETFLPVLMVRKAERLRKETGDDRYWAPMNKQKKTIRQHIKHVLARPFVILFREPMLMAITLYMSFVYGCMYLLFEAYPVVFLEGHHLSMGIFGLTFLPIFLGGCTDYPLIFNTRYVRSQKKHAPHPVPPEKRLEVAMFAAPMFMASFFWFGWTSYPSISLWAALIAGYPLGWSIVWIFLALFNYVADAYLFVAASALASLTVVRSCFGAGFPMFATQMFERLNSRWASTLLGFIALLMAPIPFVLFKYGPIIRKKSKYAPTKPMPTPVKEMTQADAANQA</sequence>
<dbReference type="EMBL" id="KV427667">
    <property type="protein sequence ID" value="KZT01280.1"/>
    <property type="molecule type" value="Genomic_DNA"/>
</dbReference>
<name>A0A165BLP9_9APHY</name>
<dbReference type="GO" id="GO:0005886">
    <property type="term" value="C:plasma membrane"/>
    <property type="evidence" value="ECO:0007669"/>
    <property type="project" value="TreeGrafter"/>
</dbReference>
<accession>A0A165BLP9</accession>
<dbReference type="RefSeq" id="XP_040759020.1">
    <property type="nucleotide sequence ID" value="XM_040906662.1"/>
</dbReference>
<organism evidence="8 9">
    <name type="scientific">Laetiporus sulphureus 93-53</name>
    <dbReference type="NCBI Taxonomy" id="1314785"/>
    <lineage>
        <taxon>Eukaryota</taxon>
        <taxon>Fungi</taxon>
        <taxon>Dikarya</taxon>
        <taxon>Basidiomycota</taxon>
        <taxon>Agaricomycotina</taxon>
        <taxon>Agaricomycetes</taxon>
        <taxon>Polyporales</taxon>
        <taxon>Laetiporus</taxon>
    </lineage>
</organism>
<feature type="transmembrane region" description="Helical" evidence="6">
    <location>
        <begin position="440"/>
        <end position="464"/>
    </location>
</feature>
<evidence type="ECO:0000313" key="8">
    <source>
        <dbReference type="EMBL" id="KZT01280.1"/>
    </source>
</evidence>
<dbReference type="STRING" id="1314785.A0A165BLP9"/>
<feature type="transmembrane region" description="Helical" evidence="6">
    <location>
        <begin position="172"/>
        <end position="191"/>
    </location>
</feature>
<dbReference type="InParanoid" id="A0A165BLP9"/>
<comment type="subcellular location">
    <subcellularLocation>
        <location evidence="1">Membrane</location>
        <topology evidence="1">Multi-pass membrane protein</topology>
    </subcellularLocation>
</comment>
<dbReference type="Proteomes" id="UP000076871">
    <property type="component" value="Unassembled WGS sequence"/>
</dbReference>
<reference evidence="8 9" key="1">
    <citation type="journal article" date="2016" name="Mol. Biol. Evol.">
        <title>Comparative Genomics of Early-Diverging Mushroom-Forming Fungi Provides Insights into the Origins of Lignocellulose Decay Capabilities.</title>
        <authorList>
            <person name="Nagy L.G."/>
            <person name="Riley R."/>
            <person name="Tritt A."/>
            <person name="Adam C."/>
            <person name="Daum C."/>
            <person name="Floudas D."/>
            <person name="Sun H."/>
            <person name="Yadav J.S."/>
            <person name="Pangilinan J."/>
            <person name="Larsson K.H."/>
            <person name="Matsuura K."/>
            <person name="Barry K."/>
            <person name="Labutti K."/>
            <person name="Kuo R."/>
            <person name="Ohm R.A."/>
            <person name="Bhattacharya S.S."/>
            <person name="Shirouzu T."/>
            <person name="Yoshinaga Y."/>
            <person name="Martin F.M."/>
            <person name="Grigoriev I.V."/>
            <person name="Hibbett D.S."/>
        </authorList>
    </citation>
    <scope>NUCLEOTIDE SEQUENCE [LARGE SCALE GENOMIC DNA]</scope>
    <source>
        <strain evidence="8 9">93-53</strain>
    </source>
</reference>
<evidence type="ECO:0000259" key="7">
    <source>
        <dbReference type="PROSITE" id="PS50850"/>
    </source>
</evidence>
<feature type="transmembrane region" description="Helical" evidence="6">
    <location>
        <begin position="261"/>
        <end position="289"/>
    </location>
</feature>
<evidence type="ECO:0000256" key="1">
    <source>
        <dbReference type="ARBA" id="ARBA00004141"/>
    </source>
</evidence>
<dbReference type="Gene3D" id="1.20.1250.20">
    <property type="entry name" value="MFS general substrate transporter like domains"/>
    <property type="match status" value="1"/>
</dbReference>
<feature type="transmembrane region" description="Helical" evidence="6">
    <location>
        <begin position="230"/>
        <end position="249"/>
    </location>
</feature>
<feature type="region of interest" description="Disordered" evidence="5">
    <location>
        <begin position="1"/>
        <end position="63"/>
    </location>
</feature>
<dbReference type="OrthoDB" id="9986881at2759"/>
<dbReference type="GeneID" id="63823691"/>
<feature type="transmembrane region" description="Helical" evidence="6">
    <location>
        <begin position="104"/>
        <end position="129"/>
    </location>
</feature>
<proteinExistence type="predicted"/>
<dbReference type="InterPro" id="IPR036259">
    <property type="entry name" value="MFS_trans_sf"/>
</dbReference>
<feature type="transmembrane region" description="Helical" evidence="6">
    <location>
        <begin position="337"/>
        <end position="356"/>
    </location>
</feature>
<dbReference type="FunFam" id="1.20.1250.20:FF:000011">
    <property type="entry name" value="MFS multidrug transporter, putative"/>
    <property type="match status" value="1"/>
</dbReference>
<feature type="transmembrane region" description="Helical" evidence="6">
    <location>
        <begin position="508"/>
        <end position="528"/>
    </location>
</feature>
<keyword evidence="4 6" id="KW-0472">Membrane</keyword>
<protein>
    <submittedName>
        <fullName evidence="8">MFS general substrate transporter</fullName>
    </submittedName>
</protein>
<dbReference type="InterPro" id="IPR011701">
    <property type="entry name" value="MFS"/>
</dbReference>
<evidence type="ECO:0000313" key="9">
    <source>
        <dbReference type="Proteomes" id="UP000076871"/>
    </source>
</evidence>
<feature type="transmembrane region" description="Helical" evidence="6">
    <location>
        <begin position="141"/>
        <end position="160"/>
    </location>
</feature>
<dbReference type="PANTHER" id="PTHR23502:SF173">
    <property type="entry name" value="MFS-MULTIDRUG-RESISTANCE TRANSPORTER-RELATED"/>
    <property type="match status" value="1"/>
</dbReference>
<dbReference type="InterPro" id="IPR020846">
    <property type="entry name" value="MFS_dom"/>
</dbReference>
<evidence type="ECO:0000256" key="4">
    <source>
        <dbReference type="ARBA" id="ARBA00023136"/>
    </source>
</evidence>
<evidence type="ECO:0000256" key="6">
    <source>
        <dbReference type="SAM" id="Phobius"/>
    </source>
</evidence>
<gene>
    <name evidence="8" type="ORF">LAESUDRAFT_707667</name>
</gene>
<evidence type="ECO:0000256" key="3">
    <source>
        <dbReference type="ARBA" id="ARBA00022989"/>
    </source>
</evidence>
<keyword evidence="2 6" id="KW-0812">Transmembrane</keyword>
<dbReference type="Pfam" id="PF07690">
    <property type="entry name" value="MFS_1"/>
    <property type="match status" value="1"/>
</dbReference>